<name>A0A1E5T2J9_9BACT</name>
<dbReference type="InterPro" id="IPR032710">
    <property type="entry name" value="NTF2-like_dom_sf"/>
</dbReference>
<dbReference type="EMBL" id="MDGQ01000005">
    <property type="protein sequence ID" value="OEK05600.1"/>
    <property type="molecule type" value="Genomic_DNA"/>
</dbReference>
<dbReference type="PANTHER" id="PTHR34003:SF2">
    <property type="entry name" value="SNOAL-LIKE DOMAIN-CONTAINING PROTEIN"/>
    <property type="match status" value="1"/>
</dbReference>
<protein>
    <recommendedName>
        <fullName evidence="1">SnoaL-like domain-containing protein</fullName>
    </recommendedName>
</protein>
<dbReference type="AlphaFoldDB" id="A0A1E5T2J9"/>
<dbReference type="Gene3D" id="3.10.450.50">
    <property type="match status" value="1"/>
</dbReference>
<gene>
    <name evidence="2" type="ORF">BFP71_14725</name>
</gene>
<dbReference type="SUPFAM" id="SSF54427">
    <property type="entry name" value="NTF2-like"/>
    <property type="match status" value="1"/>
</dbReference>
<dbReference type="Proteomes" id="UP000095552">
    <property type="component" value="Unassembled WGS sequence"/>
</dbReference>
<proteinExistence type="predicted"/>
<keyword evidence="3" id="KW-1185">Reference proteome</keyword>
<dbReference type="OrthoDB" id="336094at2"/>
<comment type="caution">
    <text evidence="2">The sequence shown here is derived from an EMBL/GenBank/DDBJ whole genome shotgun (WGS) entry which is preliminary data.</text>
</comment>
<dbReference type="STRING" id="1563681.BFP71_14725"/>
<evidence type="ECO:0000313" key="3">
    <source>
        <dbReference type="Proteomes" id="UP000095552"/>
    </source>
</evidence>
<dbReference type="Pfam" id="PF20409">
    <property type="entry name" value="SnoaL_5"/>
    <property type="match status" value="1"/>
</dbReference>
<evidence type="ECO:0000313" key="2">
    <source>
        <dbReference type="EMBL" id="OEK05600.1"/>
    </source>
</evidence>
<dbReference type="PANTHER" id="PTHR34003">
    <property type="entry name" value="BLL2395 PROTEIN"/>
    <property type="match status" value="1"/>
</dbReference>
<reference evidence="2 3" key="1">
    <citation type="submission" date="2016-08" db="EMBL/GenBank/DDBJ databases">
        <title>Draft genome of Fabibacter sp. strain SK-8.</title>
        <authorList>
            <person name="Wong S.-K."/>
            <person name="Hamasaki K."/>
            <person name="Yoshizawa S."/>
        </authorList>
    </citation>
    <scope>NUCLEOTIDE SEQUENCE [LARGE SCALE GENOMIC DNA]</scope>
    <source>
        <strain evidence="2 3">SK-8</strain>
    </source>
</reference>
<dbReference type="InterPro" id="IPR046860">
    <property type="entry name" value="SnoaL_5"/>
</dbReference>
<feature type="domain" description="SnoaL-like" evidence="1">
    <location>
        <begin position="1"/>
        <end position="115"/>
    </location>
</feature>
<sequence length="119" mass="13981">MTYKERTQEIYNLIGQGQLLEAFDKYYASNVVMTEPRGSWEGKDACRAHEVEFLSYVKEFHNLEVKAITSDEENGVVMHETMMDVTFQDGNRVQMEQVGVQKWEGDQIVHERFYYDNAQ</sequence>
<accession>A0A1E5T2J9</accession>
<evidence type="ECO:0000259" key="1">
    <source>
        <dbReference type="Pfam" id="PF20409"/>
    </source>
</evidence>
<dbReference type="RefSeq" id="WP_069837102.1">
    <property type="nucleotide sequence ID" value="NZ_MDGQ01000005.1"/>
</dbReference>
<organism evidence="2 3">
    <name type="scientific">Roseivirga misakiensis</name>
    <dbReference type="NCBI Taxonomy" id="1563681"/>
    <lineage>
        <taxon>Bacteria</taxon>
        <taxon>Pseudomonadati</taxon>
        <taxon>Bacteroidota</taxon>
        <taxon>Cytophagia</taxon>
        <taxon>Cytophagales</taxon>
        <taxon>Roseivirgaceae</taxon>
        <taxon>Roseivirga</taxon>
    </lineage>
</organism>